<keyword evidence="3 10" id="KW-0812">Transmembrane</keyword>
<proteinExistence type="predicted"/>
<comment type="subcellular location">
    <subcellularLocation>
        <location evidence="1">Membrane</location>
        <topology evidence="1">Single-pass type I membrane protein</topology>
    </subcellularLocation>
</comment>
<dbReference type="SUPFAM" id="SSF57196">
    <property type="entry name" value="EGF/Laminin"/>
    <property type="match status" value="1"/>
</dbReference>
<reference evidence="12" key="3">
    <citation type="submission" date="2025-09" db="UniProtKB">
        <authorList>
            <consortium name="Ensembl"/>
        </authorList>
    </citation>
    <scope>IDENTIFICATION</scope>
</reference>
<dbReference type="GO" id="GO:0008284">
    <property type="term" value="P:positive regulation of cell population proliferation"/>
    <property type="evidence" value="ECO:0007669"/>
    <property type="project" value="TreeGrafter"/>
</dbReference>
<dbReference type="PANTHER" id="PTHR10740:SF10">
    <property type="entry name" value="EPIGEN"/>
    <property type="match status" value="1"/>
</dbReference>
<feature type="transmembrane region" description="Helical" evidence="10">
    <location>
        <begin position="71"/>
        <end position="92"/>
    </location>
</feature>
<evidence type="ECO:0000256" key="4">
    <source>
        <dbReference type="ARBA" id="ARBA00022989"/>
    </source>
</evidence>
<reference evidence="12 13" key="1">
    <citation type="submission" date="2019-04" db="EMBL/GenBank/DDBJ databases">
        <authorList>
            <consortium name="Wellcome Sanger Institute Data Sharing"/>
        </authorList>
    </citation>
    <scope>NUCLEOTIDE SEQUENCE [LARGE SCALE GENOMIC DNA]</scope>
</reference>
<sequence>MAICIGNPANPHALMLGSPCTGEIENFCMNGVCSYNLELNTPSCRCLPNFTGERCQHILLDSHSKESPEKLIAIGVGVALLLICLAGVLICCAKKRYSKSIFAPVALQGICGLWLS</sequence>
<evidence type="ECO:0000256" key="5">
    <source>
        <dbReference type="ARBA" id="ARBA00023030"/>
    </source>
</evidence>
<dbReference type="GO" id="GO:0005154">
    <property type="term" value="F:epidermal growth factor receptor binding"/>
    <property type="evidence" value="ECO:0007669"/>
    <property type="project" value="TreeGrafter"/>
</dbReference>
<reference evidence="12" key="2">
    <citation type="submission" date="2025-08" db="UniProtKB">
        <authorList>
            <consortium name="Ensembl"/>
        </authorList>
    </citation>
    <scope>IDENTIFICATION</scope>
</reference>
<evidence type="ECO:0000256" key="2">
    <source>
        <dbReference type="ARBA" id="ARBA00022536"/>
    </source>
</evidence>
<evidence type="ECO:0000313" key="13">
    <source>
        <dbReference type="Proteomes" id="UP000694397"/>
    </source>
</evidence>
<evidence type="ECO:0000256" key="6">
    <source>
        <dbReference type="ARBA" id="ARBA00023136"/>
    </source>
</evidence>
<keyword evidence="8" id="KW-0325">Glycoprotein</keyword>
<dbReference type="AlphaFoldDB" id="A0A8C9VRZ2"/>
<evidence type="ECO:0000259" key="11">
    <source>
        <dbReference type="PROSITE" id="PS50026"/>
    </source>
</evidence>
<keyword evidence="6 10" id="KW-0472">Membrane</keyword>
<keyword evidence="7 9" id="KW-1015">Disulfide bond</keyword>
<dbReference type="GO" id="GO:0016020">
    <property type="term" value="C:membrane"/>
    <property type="evidence" value="ECO:0007669"/>
    <property type="project" value="UniProtKB-SubCell"/>
</dbReference>
<name>A0A8C9VRZ2_SCLFO</name>
<organism evidence="12 13">
    <name type="scientific">Scleropages formosus</name>
    <name type="common">Asian bonytongue</name>
    <name type="synonym">Osteoglossum formosum</name>
    <dbReference type="NCBI Taxonomy" id="113540"/>
    <lineage>
        <taxon>Eukaryota</taxon>
        <taxon>Metazoa</taxon>
        <taxon>Chordata</taxon>
        <taxon>Craniata</taxon>
        <taxon>Vertebrata</taxon>
        <taxon>Euteleostomi</taxon>
        <taxon>Actinopterygii</taxon>
        <taxon>Neopterygii</taxon>
        <taxon>Teleostei</taxon>
        <taxon>Osteoglossocephala</taxon>
        <taxon>Osteoglossomorpha</taxon>
        <taxon>Osteoglossiformes</taxon>
        <taxon>Osteoglossidae</taxon>
        <taxon>Scleropages</taxon>
    </lineage>
</organism>
<evidence type="ECO:0000256" key="3">
    <source>
        <dbReference type="ARBA" id="ARBA00022692"/>
    </source>
</evidence>
<dbReference type="GO" id="GO:0008083">
    <property type="term" value="F:growth factor activity"/>
    <property type="evidence" value="ECO:0007669"/>
    <property type="project" value="UniProtKB-KW"/>
</dbReference>
<keyword evidence="4 10" id="KW-1133">Transmembrane helix</keyword>
<evidence type="ECO:0000256" key="7">
    <source>
        <dbReference type="ARBA" id="ARBA00023157"/>
    </source>
</evidence>
<feature type="domain" description="EGF-like" evidence="11">
    <location>
        <begin position="16"/>
        <end position="56"/>
    </location>
</feature>
<protein>
    <recommendedName>
        <fullName evidence="11">EGF-like domain-containing protein</fullName>
    </recommendedName>
</protein>
<dbReference type="PROSITE" id="PS00022">
    <property type="entry name" value="EGF_1"/>
    <property type="match status" value="1"/>
</dbReference>
<evidence type="ECO:0000256" key="8">
    <source>
        <dbReference type="ARBA" id="ARBA00023180"/>
    </source>
</evidence>
<dbReference type="Proteomes" id="UP000694397">
    <property type="component" value="Chromosome 17"/>
</dbReference>
<dbReference type="GO" id="GO:0007173">
    <property type="term" value="P:epidermal growth factor receptor signaling pathway"/>
    <property type="evidence" value="ECO:0007669"/>
    <property type="project" value="TreeGrafter"/>
</dbReference>
<dbReference type="GO" id="GO:0005615">
    <property type="term" value="C:extracellular space"/>
    <property type="evidence" value="ECO:0007669"/>
    <property type="project" value="TreeGrafter"/>
</dbReference>
<dbReference type="Gene3D" id="2.10.25.10">
    <property type="entry name" value="Laminin"/>
    <property type="match status" value="1"/>
</dbReference>
<evidence type="ECO:0000256" key="9">
    <source>
        <dbReference type="PROSITE-ProRule" id="PRU00076"/>
    </source>
</evidence>
<keyword evidence="2 9" id="KW-0245">EGF-like domain</keyword>
<dbReference type="GeneTree" id="ENSGT00940000181451"/>
<dbReference type="OrthoDB" id="9411915at2759"/>
<dbReference type="Ensembl" id="ENSSFOT00015077219.1">
    <property type="protein sequence ID" value="ENSSFOP00015064100.1"/>
    <property type="gene ID" value="ENSSFOG00015029924.1"/>
</dbReference>
<comment type="caution">
    <text evidence="9">Lacks conserved residue(s) required for the propagation of feature annotation.</text>
</comment>
<evidence type="ECO:0000256" key="1">
    <source>
        <dbReference type="ARBA" id="ARBA00004479"/>
    </source>
</evidence>
<dbReference type="PANTHER" id="PTHR10740">
    <property type="entry name" value="TRANSFORMING GROWTH FACTOR ALPHA"/>
    <property type="match status" value="1"/>
</dbReference>
<evidence type="ECO:0000256" key="10">
    <source>
        <dbReference type="SAM" id="Phobius"/>
    </source>
</evidence>
<keyword evidence="5" id="KW-0339">Growth factor</keyword>
<evidence type="ECO:0000313" key="12">
    <source>
        <dbReference type="Ensembl" id="ENSSFOP00015064100.1"/>
    </source>
</evidence>
<dbReference type="PROSITE" id="PS50026">
    <property type="entry name" value="EGF_3"/>
    <property type="match status" value="1"/>
</dbReference>
<keyword evidence="13" id="KW-1185">Reference proteome</keyword>
<feature type="disulfide bond" evidence="9">
    <location>
        <begin position="46"/>
        <end position="55"/>
    </location>
</feature>
<dbReference type="InterPro" id="IPR000742">
    <property type="entry name" value="EGF"/>
</dbReference>
<dbReference type="GO" id="GO:0045840">
    <property type="term" value="P:positive regulation of mitotic nuclear division"/>
    <property type="evidence" value="ECO:0007669"/>
    <property type="project" value="TreeGrafter"/>
</dbReference>
<accession>A0A8C9VRZ2</accession>